<organism evidence="3 4">
    <name type="scientific">Planococcus shixiaomingii</name>
    <dbReference type="NCBI Taxonomy" id="3058393"/>
    <lineage>
        <taxon>Bacteria</taxon>
        <taxon>Bacillati</taxon>
        <taxon>Bacillota</taxon>
        <taxon>Bacilli</taxon>
        <taxon>Bacillales</taxon>
        <taxon>Caryophanaceae</taxon>
        <taxon>Planococcus</taxon>
    </lineage>
</organism>
<keyword evidence="1" id="KW-0812">Transmembrane</keyword>
<keyword evidence="1" id="KW-0472">Membrane</keyword>
<protein>
    <submittedName>
        <fullName evidence="3">Processed acidic surface protein</fullName>
    </submittedName>
</protein>
<evidence type="ECO:0000256" key="1">
    <source>
        <dbReference type="SAM" id="Phobius"/>
    </source>
</evidence>
<evidence type="ECO:0000313" key="3">
    <source>
        <dbReference type="EMBL" id="MDN7241627.1"/>
    </source>
</evidence>
<proteinExistence type="predicted"/>
<dbReference type="NCBIfam" id="TIGR04383">
    <property type="entry name" value="acidic_w_LPXTA"/>
    <property type="match status" value="2"/>
</dbReference>
<keyword evidence="4" id="KW-1185">Reference proteome</keyword>
<keyword evidence="2" id="KW-0732">Signal</keyword>
<gene>
    <name evidence="3" type="ORF">QWY14_07470</name>
</gene>
<accession>A0ABT8N1S6</accession>
<dbReference type="Proteomes" id="UP001172055">
    <property type="component" value="Unassembled WGS sequence"/>
</dbReference>
<keyword evidence="1" id="KW-1133">Transmembrane helix</keyword>
<comment type="caution">
    <text evidence="3">The sequence shown here is derived from an EMBL/GenBank/DDBJ whole genome shotgun (WGS) entry which is preliminary data.</text>
</comment>
<dbReference type="EMBL" id="JAUJWV010000001">
    <property type="protein sequence ID" value="MDN7241627.1"/>
    <property type="molecule type" value="Genomic_DNA"/>
</dbReference>
<name>A0ABT8N1S6_9BACL</name>
<feature type="transmembrane region" description="Helical" evidence="1">
    <location>
        <begin position="388"/>
        <end position="406"/>
    </location>
</feature>
<evidence type="ECO:0000256" key="2">
    <source>
        <dbReference type="SAM" id="SignalP"/>
    </source>
</evidence>
<feature type="signal peptide" evidence="2">
    <location>
        <begin position="1"/>
        <end position="24"/>
    </location>
</feature>
<evidence type="ECO:0000313" key="4">
    <source>
        <dbReference type="Proteomes" id="UP001172055"/>
    </source>
</evidence>
<dbReference type="InterPro" id="IPR030832">
    <property type="entry name" value="Acidic_LPXTA"/>
</dbReference>
<reference evidence="3 4" key="1">
    <citation type="submission" date="2023-06" db="EMBL/GenBank/DDBJ databases">
        <title>Novel species in genus Planococcus.</title>
        <authorList>
            <person name="Ning S."/>
        </authorList>
    </citation>
    <scope>NUCLEOTIDE SEQUENCE [LARGE SCALE GENOMIC DNA]</scope>
    <source>
        <strain evidence="3 4">N028</strain>
    </source>
</reference>
<sequence>MKRLLIILVAAVLLVGVLPLSAFAIEKDDPKFERYLTKIGWEKQDYLDYLRSKGWSLDEFEYVDELGTPITEKEVQSILTEYNITREQLNEWLVEFGQIEKGQDVLDAEYLIFTEWLVESVEYYLELTPITPENLQELVDYYEFGSVEELETFLNGFGESIDDYTYIEDLEESVSNYLYFEETDFDLDGFFAEFGLTQQELERLADHLESLDYEDPAFEEKLWALSDRMMAIEEFETADELTAAQIAEILSIFTELLDLFELNTQYYLVTENEKQSISLETLLTLDTTNGFDLLIEVYNLQGTFLADILLTAEMFGSDIIVDTGEDVKEIEKIISEAPAKKPVKAPLNPGVQGGSKAPVKPEVKAGSKAPVVTSTVKGGKLPKTAGDYVLNMMVGLAFVLIGIVLFRRFKVAGM</sequence>
<dbReference type="RefSeq" id="WP_301723219.1">
    <property type="nucleotide sequence ID" value="NZ_JAUJWV010000001.1"/>
</dbReference>
<feature type="chain" id="PRO_5047060920" evidence="2">
    <location>
        <begin position="25"/>
        <end position="414"/>
    </location>
</feature>